<dbReference type="InterPro" id="IPR046947">
    <property type="entry name" value="LytR-like"/>
</dbReference>
<dbReference type="PANTHER" id="PTHR37299:SF1">
    <property type="entry name" value="STAGE 0 SPORULATION PROTEIN A HOMOLOG"/>
    <property type="match status" value="1"/>
</dbReference>
<dbReference type="GO" id="GO:0003677">
    <property type="term" value="F:DNA binding"/>
    <property type="evidence" value="ECO:0007669"/>
    <property type="project" value="InterPro"/>
</dbReference>
<gene>
    <name evidence="3" type="ORF">DYU11_01390</name>
</gene>
<feature type="transmembrane region" description="Helical" evidence="1">
    <location>
        <begin position="144"/>
        <end position="168"/>
    </location>
</feature>
<evidence type="ECO:0000313" key="4">
    <source>
        <dbReference type="Proteomes" id="UP000283523"/>
    </source>
</evidence>
<feature type="transmembrane region" description="Helical" evidence="1">
    <location>
        <begin position="20"/>
        <end position="39"/>
    </location>
</feature>
<feature type="transmembrane region" description="Helical" evidence="1">
    <location>
        <begin position="51"/>
        <end position="76"/>
    </location>
</feature>
<dbReference type="Pfam" id="PF04397">
    <property type="entry name" value="LytTR"/>
    <property type="match status" value="1"/>
</dbReference>
<evidence type="ECO:0000313" key="3">
    <source>
        <dbReference type="EMBL" id="RIV26999.1"/>
    </source>
</evidence>
<name>A0A418MHU6_9BACT</name>
<keyword evidence="4" id="KW-1185">Reference proteome</keyword>
<dbReference type="GO" id="GO:0000156">
    <property type="term" value="F:phosphorelay response regulator activity"/>
    <property type="evidence" value="ECO:0007669"/>
    <property type="project" value="InterPro"/>
</dbReference>
<feature type="domain" description="HTH LytTR-type" evidence="2">
    <location>
        <begin position="223"/>
        <end position="318"/>
    </location>
</feature>
<reference evidence="3 4" key="1">
    <citation type="submission" date="2018-08" db="EMBL/GenBank/DDBJ databases">
        <title>Fibrisoma montanum sp. nov., isolated from Danxia mountain soil.</title>
        <authorList>
            <person name="Huang Y."/>
        </authorList>
    </citation>
    <scope>NUCLEOTIDE SEQUENCE [LARGE SCALE GENOMIC DNA]</scope>
    <source>
        <strain evidence="3 4">HYT19</strain>
    </source>
</reference>
<keyword evidence="1" id="KW-0812">Transmembrane</keyword>
<dbReference type="SMART" id="SM00850">
    <property type="entry name" value="LytTR"/>
    <property type="match status" value="1"/>
</dbReference>
<dbReference type="Proteomes" id="UP000283523">
    <property type="component" value="Unassembled WGS sequence"/>
</dbReference>
<comment type="caution">
    <text evidence="3">The sequence shown here is derived from an EMBL/GenBank/DDBJ whole genome shotgun (WGS) entry which is preliminary data.</text>
</comment>
<keyword evidence="1" id="KW-0472">Membrane</keyword>
<dbReference type="PANTHER" id="PTHR37299">
    <property type="entry name" value="TRANSCRIPTIONAL REGULATOR-RELATED"/>
    <property type="match status" value="1"/>
</dbReference>
<evidence type="ECO:0000256" key="1">
    <source>
        <dbReference type="SAM" id="Phobius"/>
    </source>
</evidence>
<proteinExistence type="predicted"/>
<dbReference type="PROSITE" id="PS50930">
    <property type="entry name" value="HTH_LYTTR"/>
    <property type="match status" value="1"/>
</dbReference>
<sequence length="335" mass="39340">MKELKLHLTYLRKPIKSIAILMIVLLLVETMAWSLAYPVKMKMVSEAGGLWQYIALFLRSLLIPEICTLYVLLTLLSKYHSVLKIKSVEANWPAIGRYELRLLPVILLAFFVFNPVTQTIRFLLERFPDYSFSNYWYKYIANTFTFSVYFKYLIPVLLIGYTATNLSLFSDYLRRRQEDEDREKAAGTITPQVQLSPPEPAPAVSRTYTAHLKGRNAHGELDFPVTDVYFFTVEERYYYAELSKGRYLINKTLNELETELDPFNFFRIKRDYIVNRRSVLNYAYWENGKYIVRLDTPDRHEIVVPRARMQEFREWLQGSQRSTSADESTGSLVFA</sequence>
<dbReference type="Gene3D" id="2.40.50.1020">
    <property type="entry name" value="LytTr DNA-binding domain"/>
    <property type="match status" value="1"/>
</dbReference>
<accession>A0A418MHU6</accession>
<feature type="transmembrane region" description="Helical" evidence="1">
    <location>
        <begin position="102"/>
        <end position="124"/>
    </location>
</feature>
<dbReference type="InterPro" id="IPR007492">
    <property type="entry name" value="LytTR_DNA-bd_dom"/>
</dbReference>
<organism evidence="3 4">
    <name type="scientific">Fibrisoma montanum</name>
    <dbReference type="NCBI Taxonomy" id="2305895"/>
    <lineage>
        <taxon>Bacteria</taxon>
        <taxon>Pseudomonadati</taxon>
        <taxon>Bacteroidota</taxon>
        <taxon>Cytophagia</taxon>
        <taxon>Cytophagales</taxon>
        <taxon>Spirosomataceae</taxon>
        <taxon>Fibrisoma</taxon>
    </lineage>
</organism>
<dbReference type="OrthoDB" id="1187461at2"/>
<dbReference type="AlphaFoldDB" id="A0A418MHU6"/>
<protein>
    <submittedName>
        <fullName evidence="3">LytTR family transcriptional regulator</fullName>
    </submittedName>
</protein>
<dbReference type="EMBL" id="QXED01000001">
    <property type="protein sequence ID" value="RIV26999.1"/>
    <property type="molecule type" value="Genomic_DNA"/>
</dbReference>
<keyword evidence="1" id="KW-1133">Transmembrane helix</keyword>
<evidence type="ECO:0000259" key="2">
    <source>
        <dbReference type="PROSITE" id="PS50930"/>
    </source>
</evidence>